<proteinExistence type="predicted"/>
<dbReference type="PANTHER" id="PTHR43460:SF1">
    <property type="entry name" value="METHYLTRANSFERASE TYPE 11 DOMAIN-CONTAINING PROTEIN"/>
    <property type="match status" value="1"/>
</dbReference>
<dbReference type="Gene3D" id="3.40.50.150">
    <property type="entry name" value="Vaccinia Virus protein VP39"/>
    <property type="match status" value="1"/>
</dbReference>
<accession>A0ABT6I3F9</accession>
<name>A0ABT6I3F9_9GAMM</name>
<dbReference type="SUPFAM" id="SSF53335">
    <property type="entry name" value="S-adenosyl-L-methionine-dependent methyltransferases"/>
    <property type="match status" value="1"/>
</dbReference>
<dbReference type="EMBL" id="PGFS01000001">
    <property type="protein sequence ID" value="MDH4572193.1"/>
    <property type="molecule type" value="Genomic_DNA"/>
</dbReference>
<protein>
    <submittedName>
        <fullName evidence="2">SAM-dependent methyltransferase</fullName>
    </submittedName>
</protein>
<sequence>MLSFDALVTEAEAADTAGWGFEWLSGRASEERPPWGYAGMMALRLAAVRSALDLDTGGGEVLDEAKVLPPVMVATESWRPNALKAHARLARRGVQVVEVSDEAGLPFRDGVFELVTSRHPVAPKWEEIYRVLRPGGYYFAQHVGPASAFELIEYFLGPLPLERRKRDPGQEARSAEAAGLTVTDLRTARCRMVFHDVGAVIWILRKCVWWVPDFSVSRYRHLLRQLDSDMRQGKPFVAHSTRHLIEARR</sequence>
<reference evidence="2" key="2">
    <citation type="submission" date="2017-11" db="EMBL/GenBank/DDBJ databases">
        <authorList>
            <person name="Das S.K."/>
        </authorList>
    </citation>
    <scope>NUCLEOTIDE SEQUENCE</scope>
    <source>
        <strain evidence="2">S4-41</strain>
    </source>
</reference>
<organism evidence="2 3">
    <name type="scientific">Salinicola acroporae</name>
    <dbReference type="NCBI Taxonomy" id="1541440"/>
    <lineage>
        <taxon>Bacteria</taxon>
        <taxon>Pseudomonadati</taxon>
        <taxon>Pseudomonadota</taxon>
        <taxon>Gammaproteobacteria</taxon>
        <taxon>Oceanospirillales</taxon>
        <taxon>Halomonadaceae</taxon>
        <taxon>Salinicola</taxon>
    </lineage>
</organism>
<dbReference type="GO" id="GO:0032259">
    <property type="term" value="P:methylation"/>
    <property type="evidence" value="ECO:0007669"/>
    <property type="project" value="UniProtKB-KW"/>
</dbReference>
<dbReference type="InterPro" id="IPR029063">
    <property type="entry name" value="SAM-dependent_MTases_sf"/>
</dbReference>
<reference evidence="2" key="1">
    <citation type="journal article" date="2015" name="Antonie Van Leeuwenhoek">
        <title>Comparative 16S rRNA signatures and multilocus sequence analysis for the genus Salinicola and description of Salinicola acroporae sp. nov., isolated from coral Acropora digitifera.</title>
        <authorList>
            <person name="Lepcha R.T."/>
            <person name="Poddar A."/>
            <person name="Schumann P."/>
            <person name="Das S.K."/>
        </authorList>
    </citation>
    <scope>NUCLEOTIDE SEQUENCE</scope>
    <source>
        <strain evidence="2">S4-41</strain>
    </source>
</reference>
<dbReference type="InterPro" id="IPR013216">
    <property type="entry name" value="Methyltransf_11"/>
</dbReference>
<dbReference type="Proteomes" id="UP001162135">
    <property type="component" value="Unassembled WGS sequence"/>
</dbReference>
<gene>
    <name evidence="2" type="ORF">CUR86_06780</name>
</gene>
<feature type="domain" description="Methyltransferase type 11" evidence="1">
    <location>
        <begin position="53"/>
        <end position="139"/>
    </location>
</feature>
<dbReference type="InterPro" id="IPR052939">
    <property type="entry name" value="23S_rRNA_MeTrnsfrase_RlmA"/>
</dbReference>
<dbReference type="CDD" id="cd02440">
    <property type="entry name" value="AdoMet_MTases"/>
    <property type="match status" value="1"/>
</dbReference>
<keyword evidence="2" id="KW-0489">Methyltransferase</keyword>
<dbReference type="Pfam" id="PF08241">
    <property type="entry name" value="Methyltransf_11"/>
    <property type="match status" value="1"/>
</dbReference>
<evidence type="ECO:0000259" key="1">
    <source>
        <dbReference type="Pfam" id="PF08241"/>
    </source>
</evidence>
<keyword evidence="3" id="KW-1185">Reference proteome</keyword>
<dbReference type="PANTHER" id="PTHR43460">
    <property type="entry name" value="METHYLTRANSFERASE"/>
    <property type="match status" value="1"/>
</dbReference>
<keyword evidence="2" id="KW-0808">Transferase</keyword>
<evidence type="ECO:0000313" key="2">
    <source>
        <dbReference type="EMBL" id="MDH4572193.1"/>
    </source>
</evidence>
<evidence type="ECO:0000313" key="3">
    <source>
        <dbReference type="Proteomes" id="UP001162135"/>
    </source>
</evidence>
<comment type="caution">
    <text evidence="2">The sequence shown here is derived from an EMBL/GenBank/DDBJ whole genome shotgun (WGS) entry which is preliminary data.</text>
</comment>
<dbReference type="GO" id="GO:0008168">
    <property type="term" value="F:methyltransferase activity"/>
    <property type="evidence" value="ECO:0007669"/>
    <property type="project" value="UniProtKB-KW"/>
</dbReference>